<dbReference type="RefSeq" id="WP_418890280.1">
    <property type="nucleotide sequence ID" value="NZ_JBEUWX010000001.1"/>
</dbReference>
<gene>
    <name evidence="2" type="ORF">ABCS64_02215</name>
</gene>
<protein>
    <submittedName>
        <fullName evidence="2">Uncharacterized protein</fullName>
    </submittedName>
</protein>
<evidence type="ECO:0000313" key="3">
    <source>
        <dbReference type="Proteomes" id="UP001574673"/>
    </source>
</evidence>
<comment type="caution">
    <text evidence="2">The sequence shown here is derived from an EMBL/GenBank/DDBJ whole genome shotgun (WGS) entry which is preliminary data.</text>
</comment>
<feature type="compositionally biased region" description="Low complexity" evidence="1">
    <location>
        <begin position="92"/>
        <end position="104"/>
    </location>
</feature>
<evidence type="ECO:0000313" key="2">
    <source>
        <dbReference type="EMBL" id="MFA9949154.1"/>
    </source>
</evidence>
<sequence length="104" mass="11573">MESWLKKTVLPLGGADAKYDVVYIGTILHYDSVLNRTLSNPMWRTAKFKALIRWPDNMALWDAWEERLRNEGEAGAEAFLRAPPRGDGRGGSSLLGRGAPSKSL</sequence>
<keyword evidence="3" id="KW-1185">Reference proteome</keyword>
<accession>A0ABV4UE28</accession>
<reference evidence="3" key="1">
    <citation type="submission" date="2024-06" db="EMBL/GenBank/DDBJ databases">
        <title>Radixoralia hellwigii gen. nov., sp nov., isolated from a root canal in the human oral cavity.</title>
        <authorList>
            <person name="Bartsch S."/>
            <person name="Wittmer A."/>
            <person name="Schulz A.-K."/>
            <person name="Neumann-Schaal M."/>
            <person name="Wolf J."/>
            <person name="Gronow S."/>
            <person name="Tennert C."/>
            <person name="Haecker G."/>
            <person name="Cieplik F."/>
            <person name="Al-Ahmad A."/>
        </authorList>
    </citation>
    <scope>NUCLEOTIDE SEQUENCE [LARGE SCALE GENOMIC DNA]</scope>
    <source>
        <strain evidence="3">Wk13</strain>
    </source>
</reference>
<proteinExistence type="predicted"/>
<organism evidence="2 3">
    <name type="scientific">Dentiradicibacter hellwigii</name>
    <dbReference type="NCBI Taxonomy" id="3149053"/>
    <lineage>
        <taxon>Bacteria</taxon>
        <taxon>Pseudomonadati</taxon>
        <taxon>Pseudomonadota</taxon>
        <taxon>Betaproteobacteria</taxon>
        <taxon>Rhodocyclales</taxon>
        <taxon>Rhodocyclaceae</taxon>
        <taxon>Dentiradicibacter</taxon>
    </lineage>
</organism>
<dbReference type="Proteomes" id="UP001574673">
    <property type="component" value="Unassembled WGS sequence"/>
</dbReference>
<evidence type="ECO:0000256" key="1">
    <source>
        <dbReference type="SAM" id="MobiDB-lite"/>
    </source>
</evidence>
<name>A0ABV4UE28_9RHOO</name>
<dbReference type="EMBL" id="JBEUWX010000001">
    <property type="protein sequence ID" value="MFA9949154.1"/>
    <property type="molecule type" value="Genomic_DNA"/>
</dbReference>
<feature type="region of interest" description="Disordered" evidence="1">
    <location>
        <begin position="78"/>
        <end position="104"/>
    </location>
</feature>